<evidence type="ECO:0000313" key="2">
    <source>
        <dbReference type="EnsemblMetazoa" id="CapteP210709"/>
    </source>
</evidence>
<sequence length="277" mass="31879">MVKSKAAQHQLVSQADFITLFKEALNDDEVVNKLASKLGDTLGQVPNRRTTLRISGISETQEEDTDEVTLALQSDTMKIEPPITLDDIDRTHRIGPKTKSPRVLLVRFTTYRKRRAGYEKRSCLRGSSTYLNEDLTAHRAHLLYRTRDAKRKNTIKDCWTYDGITETWHVDLFERKGYHSVRSYRKARRGGGVSLFVKSAVNFNERSELCELNDPYECLFIELNDLTSKRNIIVSLIYRPPDFDKDAFITSLSQKLTKLKTENKRSEENSIKNTTLG</sequence>
<dbReference type="AlphaFoldDB" id="R7UGF5"/>
<reference evidence="1 3" key="2">
    <citation type="journal article" date="2013" name="Nature">
        <title>Insights into bilaterian evolution from three spiralian genomes.</title>
        <authorList>
            <person name="Simakov O."/>
            <person name="Marletaz F."/>
            <person name="Cho S.J."/>
            <person name="Edsinger-Gonzales E."/>
            <person name="Havlak P."/>
            <person name="Hellsten U."/>
            <person name="Kuo D.H."/>
            <person name="Larsson T."/>
            <person name="Lv J."/>
            <person name="Arendt D."/>
            <person name="Savage R."/>
            <person name="Osoegawa K."/>
            <person name="de Jong P."/>
            <person name="Grimwood J."/>
            <person name="Chapman J.A."/>
            <person name="Shapiro H."/>
            <person name="Aerts A."/>
            <person name="Otillar R.P."/>
            <person name="Terry A.Y."/>
            <person name="Boore J.L."/>
            <person name="Grigoriev I.V."/>
            <person name="Lindberg D.R."/>
            <person name="Seaver E.C."/>
            <person name="Weisblat D.A."/>
            <person name="Putnam N.H."/>
            <person name="Rokhsar D.S."/>
        </authorList>
    </citation>
    <scope>NUCLEOTIDE SEQUENCE</scope>
    <source>
        <strain evidence="1 3">I ESC-2004</strain>
    </source>
</reference>
<organism evidence="1">
    <name type="scientific">Capitella teleta</name>
    <name type="common">Polychaete worm</name>
    <dbReference type="NCBI Taxonomy" id="283909"/>
    <lineage>
        <taxon>Eukaryota</taxon>
        <taxon>Metazoa</taxon>
        <taxon>Spiralia</taxon>
        <taxon>Lophotrochozoa</taxon>
        <taxon>Annelida</taxon>
        <taxon>Polychaeta</taxon>
        <taxon>Sedentaria</taxon>
        <taxon>Scolecida</taxon>
        <taxon>Capitellidae</taxon>
        <taxon>Capitella</taxon>
    </lineage>
</organism>
<gene>
    <name evidence="1" type="ORF">CAPTEDRAFT_210709</name>
</gene>
<dbReference type="EnsemblMetazoa" id="CapteT210709">
    <property type="protein sequence ID" value="CapteP210709"/>
    <property type="gene ID" value="CapteG210709"/>
</dbReference>
<proteinExistence type="predicted"/>
<name>R7UGF5_CAPTE</name>
<protein>
    <submittedName>
        <fullName evidence="1 2">Uncharacterized protein</fullName>
    </submittedName>
</protein>
<keyword evidence="3" id="KW-1185">Reference proteome</keyword>
<reference evidence="2" key="3">
    <citation type="submission" date="2015-06" db="UniProtKB">
        <authorList>
            <consortium name="EnsemblMetazoa"/>
        </authorList>
    </citation>
    <scope>IDENTIFICATION</scope>
</reference>
<dbReference type="InterPro" id="IPR036691">
    <property type="entry name" value="Endo/exonu/phosph_ase_sf"/>
</dbReference>
<dbReference type="Gene3D" id="3.30.70.1820">
    <property type="entry name" value="L1 transposable element, RRM domain"/>
    <property type="match status" value="1"/>
</dbReference>
<dbReference type="Gene3D" id="3.60.10.10">
    <property type="entry name" value="Endonuclease/exonuclease/phosphatase"/>
    <property type="match status" value="1"/>
</dbReference>
<dbReference type="PANTHER" id="PTHR33776">
    <property type="entry name" value="ENDO/EXONUCLEASE/PHOSPHATASE DOMAIN-CONTAINING PROTEIN"/>
    <property type="match status" value="1"/>
</dbReference>
<dbReference type="PANTHER" id="PTHR33776:SF4">
    <property type="entry name" value="ENDONUCLEASE_EXONUCLEASE_PHOSPHATASE DOMAIN-CONTAINING PROTEIN"/>
    <property type="match status" value="1"/>
</dbReference>
<dbReference type="EMBL" id="KB303698">
    <property type="protein sequence ID" value="ELU02873.1"/>
    <property type="molecule type" value="Genomic_DNA"/>
</dbReference>
<evidence type="ECO:0000313" key="1">
    <source>
        <dbReference type="EMBL" id="ELU02873.1"/>
    </source>
</evidence>
<accession>R7UGF5</accession>
<evidence type="ECO:0000313" key="3">
    <source>
        <dbReference type="Proteomes" id="UP000014760"/>
    </source>
</evidence>
<dbReference type="HOGENOM" id="CLU_1005590_0_0_1"/>
<dbReference type="EMBL" id="AMQN01008672">
    <property type="status" value="NOT_ANNOTATED_CDS"/>
    <property type="molecule type" value="Genomic_DNA"/>
</dbReference>
<reference evidence="3" key="1">
    <citation type="submission" date="2012-12" db="EMBL/GenBank/DDBJ databases">
        <authorList>
            <person name="Hellsten U."/>
            <person name="Grimwood J."/>
            <person name="Chapman J.A."/>
            <person name="Shapiro H."/>
            <person name="Aerts A."/>
            <person name="Otillar R.P."/>
            <person name="Terry A.Y."/>
            <person name="Boore J.L."/>
            <person name="Simakov O."/>
            <person name="Marletaz F."/>
            <person name="Cho S.-J."/>
            <person name="Edsinger-Gonzales E."/>
            <person name="Havlak P."/>
            <person name="Kuo D.-H."/>
            <person name="Larsson T."/>
            <person name="Lv J."/>
            <person name="Arendt D."/>
            <person name="Savage R."/>
            <person name="Osoegawa K."/>
            <person name="de Jong P."/>
            <person name="Lindberg D.R."/>
            <person name="Seaver E.C."/>
            <person name="Weisblat D.A."/>
            <person name="Putnam N.H."/>
            <person name="Grigoriev I.V."/>
            <person name="Rokhsar D.S."/>
        </authorList>
    </citation>
    <scope>NUCLEOTIDE SEQUENCE</scope>
    <source>
        <strain evidence="3">I ESC-2004</strain>
    </source>
</reference>
<dbReference type="OrthoDB" id="10046076at2759"/>
<dbReference type="Proteomes" id="UP000014760">
    <property type="component" value="Unassembled WGS sequence"/>
</dbReference>